<reference evidence="2 3" key="1">
    <citation type="submission" date="2019-04" db="EMBL/GenBank/DDBJ databases">
        <title>Whole genome sequencing of Brevibacillus sp. TGS2-1.</title>
        <authorList>
            <person name="Choi A."/>
        </authorList>
    </citation>
    <scope>NUCLEOTIDE SEQUENCE [LARGE SCALE GENOMIC DNA]</scope>
    <source>
        <strain evidence="2 3">TGS2-1</strain>
    </source>
</reference>
<feature type="transmembrane region" description="Helical" evidence="1">
    <location>
        <begin position="9"/>
        <end position="29"/>
    </location>
</feature>
<name>A0A4U2YAY6_9BACL</name>
<protein>
    <submittedName>
        <fullName evidence="2">Uncharacterized protein</fullName>
    </submittedName>
</protein>
<keyword evidence="1" id="KW-0812">Transmembrane</keyword>
<dbReference type="AlphaFoldDB" id="A0A4U2YAY6"/>
<gene>
    <name evidence="2" type="ORF">E8L90_14295</name>
</gene>
<organism evidence="2 3">
    <name type="scientific">Brevibacillus antibioticus</name>
    <dbReference type="NCBI Taxonomy" id="2570228"/>
    <lineage>
        <taxon>Bacteria</taxon>
        <taxon>Bacillati</taxon>
        <taxon>Bacillota</taxon>
        <taxon>Bacilli</taxon>
        <taxon>Bacillales</taxon>
        <taxon>Paenibacillaceae</taxon>
        <taxon>Brevibacillus</taxon>
    </lineage>
</organism>
<dbReference type="Proteomes" id="UP000307841">
    <property type="component" value="Unassembled WGS sequence"/>
</dbReference>
<accession>A0A4U2YAY6</accession>
<evidence type="ECO:0000256" key="1">
    <source>
        <dbReference type="SAM" id="Phobius"/>
    </source>
</evidence>
<evidence type="ECO:0000313" key="3">
    <source>
        <dbReference type="Proteomes" id="UP000307841"/>
    </source>
</evidence>
<dbReference type="EMBL" id="SZNK01000001">
    <property type="protein sequence ID" value="TKI56541.1"/>
    <property type="molecule type" value="Genomic_DNA"/>
</dbReference>
<proteinExistence type="predicted"/>
<comment type="caution">
    <text evidence="2">The sequence shown here is derived from an EMBL/GenBank/DDBJ whole genome shotgun (WGS) entry which is preliminary data.</text>
</comment>
<keyword evidence="3" id="KW-1185">Reference proteome</keyword>
<sequence>MKGKKNKSIMIVMAMVIVALLGYAGYRFFAPVTLAEGYLYEDDTRMLYTSVTVNNEKVNVKITDSIVETEDSIPVLKTESILLEGTMDGEQLTLKNPATGQDIIGTVEGDELHFDGLLMEENKGLPSLVATNKSAYESKLATLTKRINEEAEVKKKEVAERSVKEAARVDFAKKVEQTGKLEADLIETAKYLDELQFTDEAQFSSDQIEELQRLLEEIRTYSTQPGLSKMEFEVMQGTVGSMKVLVDGMNTMDGSIQDKNKNMQEMIAIMETDMKDIQAIWAEIKTTVPDAEKREKAIHAAVKTATDSITQAKQRQGSVDKSGQAKVKETANSLYQQAVNVLNQTKAKYSF</sequence>
<dbReference type="RefSeq" id="WP_137029976.1">
    <property type="nucleotide sequence ID" value="NZ_SZNK01000001.1"/>
</dbReference>
<evidence type="ECO:0000313" key="2">
    <source>
        <dbReference type="EMBL" id="TKI56541.1"/>
    </source>
</evidence>
<dbReference type="OrthoDB" id="2463757at2"/>
<keyword evidence="1" id="KW-1133">Transmembrane helix</keyword>
<keyword evidence="1" id="KW-0472">Membrane</keyword>